<feature type="chain" id="PRO_5047358993" evidence="1">
    <location>
        <begin position="19"/>
        <end position="213"/>
    </location>
</feature>
<comment type="caution">
    <text evidence="2">The sequence shown here is derived from an EMBL/GenBank/DDBJ whole genome shotgun (WGS) entry which is preliminary data.</text>
</comment>
<keyword evidence="1" id="KW-0732">Signal</keyword>
<dbReference type="PRINTS" id="PR00977">
    <property type="entry name" value="SCYTLDPTASE"/>
</dbReference>
<keyword evidence="3" id="KW-1185">Reference proteome</keyword>
<dbReference type="InterPro" id="IPR038656">
    <property type="entry name" value="Peptidase_G1_sf"/>
</dbReference>
<dbReference type="EMBL" id="BAAFGZ010000267">
    <property type="protein sequence ID" value="GAB0137308.1"/>
    <property type="molecule type" value="Genomic_DNA"/>
</dbReference>
<dbReference type="PANTHER" id="PTHR37536">
    <property type="entry name" value="PUTATIVE (AFU_ORTHOLOGUE AFUA_3G02970)-RELATED"/>
    <property type="match status" value="1"/>
</dbReference>
<evidence type="ECO:0000313" key="3">
    <source>
        <dbReference type="Proteomes" id="UP001562357"/>
    </source>
</evidence>
<reference evidence="3" key="1">
    <citation type="submission" date="2024-06" db="EMBL/GenBank/DDBJ databases">
        <title>Draft Genome Sequences of Epichloe bromicola Strains Isolated from Elymus ciliaris.</title>
        <authorList>
            <consortium name="Epichloe bromicola genome sequencing consortium"/>
            <person name="Miura A."/>
            <person name="Imano S."/>
            <person name="Ashida A."/>
            <person name="Sato I."/>
            <person name="Chiba S."/>
            <person name="Tanaka A."/>
            <person name="Camagna M."/>
            <person name="Takemoto D."/>
        </authorList>
    </citation>
    <scope>NUCLEOTIDE SEQUENCE [LARGE SCALE GENOMIC DNA]</scope>
    <source>
        <strain evidence="3">DP</strain>
    </source>
</reference>
<dbReference type="InterPro" id="IPR013320">
    <property type="entry name" value="ConA-like_dom_sf"/>
</dbReference>
<dbReference type="Gene3D" id="2.60.120.700">
    <property type="entry name" value="Peptidase G1"/>
    <property type="match status" value="1"/>
</dbReference>
<evidence type="ECO:0000256" key="1">
    <source>
        <dbReference type="SAM" id="SignalP"/>
    </source>
</evidence>
<dbReference type="Pfam" id="PF01828">
    <property type="entry name" value="Peptidase_A4"/>
    <property type="match status" value="1"/>
</dbReference>
<evidence type="ECO:0000313" key="2">
    <source>
        <dbReference type="EMBL" id="GAB0137308.1"/>
    </source>
</evidence>
<protein>
    <submittedName>
        <fullName evidence="2">Uncharacterized protein</fullName>
    </submittedName>
</protein>
<dbReference type="InterPro" id="IPR000250">
    <property type="entry name" value="Peptidase_G1"/>
</dbReference>
<proteinExistence type="predicted"/>
<name>A0ABQ0CV31_9HYPO</name>
<dbReference type="Proteomes" id="UP001562357">
    <property type="component" value="Unassembled WGS sequence"/>
</dbReference>
<organism evidence="2 3">
    <name type="scientific">Epichloe bromicola</name>
    <dbReference type="NCBI Taxonomy" id="79588"/>
    <lineage>
        <taxon>Eukaryota</taxon>
        <taxon>Fungi</taxon>
        <taxon>Dikarya</taxon>
        <taxon>Ascomycota</taxon>
        <taxon>Pezizomycotina</taxon>
        <taxon>Sordariomycetes</taxon>
        <taxon>Hypocreomycetidae</taxon>
        <taxon>Hypocreales</taxon>
        <taxon>Clavicipitaceae</taxon>
        <taxon>Epichloe</taxon>
    </lineage>
</organism>
<dbReference type="SUPFAM" id="SSF49899">
    <property type="entry name" value="Concanavalin A-like lectins/glucanases"/>
    <property type="match status" value="1"/>
</dbReference>
<sequence length="213" mass="23137">MKASLASIVAVLAAAATAARSRSRSSPNWGGAIQRSSRISYVSGILTVPSMDKADSLGASFWVGIDGSKCKNAILQTGIDFDGGVMRPWYEWFPDDTKLYQQPISAKAGDRIRMTVEARGPTAGRSSMENLSTGEKASAELRNQVALCLEDAEWIVENITQGLADFGTARFDEVEWRRARSKGNAKGATVYDLGHEARCTAGEKVVECHYVRR</sequence>
<accession>A0ABQ0CV31</accession>
<dbReference type="PANTHER" id="PTHR37536:SF1">
    <property type="entry name" value="ASPERGILLOPEPSIN, PUTAITVE (AFU_ORTHOLOGUE AFUA_7G01200)"/>
    <property type="match status" value="1"/>
</dbReference>
<gene>
    <name evidence="2" type="primary">g5580</name>
    <name evidence="2" type="ORF">EsDP_00005580</name>
</gene>
<dbReference type="CDD" id="cd13426">
    <property type="entry name" value="Peptidase_G1"/>
    <property type="match status" value="1"/>
</dbReference>
<feature type="signal peptide" evidence="1">
    <location>
        <begin position="1"/>
        <end position="18"/>
    </location>
</feature>